<comment type="similarity">
    <text evidence="1">Belongs to the peptidase C69 family.</text>
</comment>
<keyword evidence="1" id="KW-0378">Hydrolase</keyword>
<dbReference type="Pfam" id="PF03577">
    <property type="entry name" value="Peptidase_C69"/>
    <property type="match status" value="1"/>
</dbReference>
<protein>
    <recommendedName>
        <fullName evidence="1">Dipeptidase</fullName>
        <ecNumber evidence="1">3.4.-.-</ecNumber>
    </recommendedName>
</protein>
<comment type="caution">
    <text evidence="2">The sequence shown here is derived from an EMBL/GenBank/DDBJ whole genome shotgun (WGS) entry which is preliminary data.</text>
</comment>
<evidence type="ECO:0000313" key="3">
    <source>
        <dbReference type="Proteomes" id="UP000321039"/>
    </source>
</evidence>
<keyword evidence="1" id="KW-0645">Protease</keyword>
<evidence type="ECO:0000313" key="2">
    <source>
        <dbReference type="EMBL" id="TXS88932.1"/>
    </source>
</evidence>
<keyword evidence="1" id="KW-0224">Dipeptidase</keyword>
<accession>A0A5C8ZME1</accession>
<organism evidence="2 3">
    <name type="scientific">Parahaliea maris</name>
    <dbReference type="NCBI Taxonomy" id="2716870"/>
    <lineage>
        <taxon>Bacteria</taxon>
        <taxon>Pseudomonadati</taxon>
        <taxon>Pseudomonadota</taxon>
        <taxon>Gammaproteobacteria</taxon>
        <taxon>Cellvibrionales</taxon>
        <taxon>Halieaceae</taxon>
        <taxon>Parahaliea</taxon>
    </lineage>
</organism>
<dbReference type="GO" id="GO:0006508">
    <property type="term" value="P:proteolysis"/>
    <property type="evidence" value="ECO:0007669"/>
    <property type="project" value="UniProtKB-KW"/>
</dbReference>
<proteinExistence type="inferred from homology"/>
<dbReference type="Proteomes" id="UP000321039">
    <property type="component" value="Unassembled WGS sequence"/>
</dbReference>
<dbReference type="EMBL" id="VRZA01000014">
    <property type="protein sequence ID" value="TXS88932.1"/>
    <property type="molecule type" value="Genomic_DNA"/>
</dbReference>
<evidence type="ECO:0000256" key="1">
    <source>
        <dbReference type="RuleBase" id="RU364089"/>
    </source>
</evidence>
<dbReference type="RefSeq" id="WP_148070435.1">
    <property type="nucleotide sequence ID" value="NZ_VRZA01000014.1"/>
</dbReference>
<sequence>MGQEIFSDSFIFRTESAIWFGKNTHSPPSVAQALSFTPLSRGQTLARHGTFIELEGADTRLSHFASGSVGGWGAQMGVNQHGVVVGCHLAGTKLAGRGKPGVSGGDLVRLALEQARSSRDARDIITRAVERYGQGASLRLPALNGYDSSFIIADFHEAWELETAGTWWAARRVPGYAARSDCMEIGETFDLAASGAEDYARDKHWAPAGEPFHFSGAFARRWPGAPSSARRRQQTMAAGLKALSGLAAPDQNHFMVLLGRHAGQAPGRRGDICVHGRGERARTAASMLVKVGFSGLPRVWYSEGQPCSGEFRELLFKT</sequence>
<name>A0A5C8ZME1_9GAMM</name>
<dbReference type="GO" id="GO:0070004">
    <property type="term" value="F:cysteine-type exopeptidase activity"/>
    <property type="evidence" value="ECO:0007669"/>
    <property type="project" value="InterPro"/>
</dbReference>
<reference evidence="2 3" key="1">
    <citation type="submission" date="2019-08" db="EMBL/GenBank/DDBJ databases">
        <title>Parahaliea maris sp. nov., isolated from the surface seawater.</title>
        <authorList>
            <person name="Liu Y."/>
        </authorList>
    </citation>
    <scope>NUCLEOTIDE SEQUENCE [LARGE SCALE GENOMIC DNA]</scope>
    <source>
        <strain evidence="2 3">HSLHS9</strain>
    </source>
</reference>
<dbReference type="PANTHER" id="PTHR12994">
    <property type="entry name" value="SECERNIN"/>
    <property type="match status" value="1"/>
</dbReference>
<dbReference type="AlphaFoldDB" id="A0A5C8ZME1"/>
<keyword evidence="3" id="KW-1185">Reference proteome</keyword>
<dbReference type="GO" id="GO:0016805">
    <property type="term" value="F:dipeptidase activity"/>
    <property type="evidence" value="ECO:0007669"/>
    <property type="project" value="UniProtKB-KW"/>
</dbReference>
<dbReference type="InterPro" id="IPR005322">
    <property type="entry name" value="Peptidase_C69"/>
</dbReference>
<dbReference type="EC" id="3.4.-.-" evidence="1"/>
<dbReference type="PANTHER" id="PTHR12994:SF17">
    <property type="entry name" value="LD30995P"/>
    <property type="match status" value="1"/>
</dbReference>
<comment type="catalytic activity">
    <reaction evidence="1">
        <text>an L-aminoacyl-L-amino acid + H2O = 2 an L-alpha-amino acid</text>
        <dbReference type="Rhea" id="RHEA:48940"/>
        <dbReference type="ChEBI" id="CHEBI:15377"/>
        <dbReference type="ChEBI" id="CHEBI:59869"/>
        <dbReference type="ChEBI" id="CHEBI:77460"/>
    </reaction>
</comment>
<dbReference type="Gene3D" id="3.60.60.10">
    <property type="entry name" value="Penicillin V Acylase, Chain A"/>
    <property type="match status" value="1"/>
</dbReference>
<gene>
    <name evidence="2" type="ORF">FV139_20875</name>
</gene>